<dbReference type="InterPro" id="IPR036860">
    <property type="entry name" value="SH2_dom_sf"/>
</dbReference>
<keyword evidence="11" id="KW-0539">Nucleus</keyword>
<accession>A0AAW0PSY6</accession>
<evidence type="ECO:0000256" key="2">
    <source>
        <dbReference type="ARBA" id="ARBA00004496"/>
    </source>
</evidence>
<evidence type="ECO:0000256" key="9">
    <source>
        <dbReference type="ARBA" id="ARBA00023159"/>
    </source>
</evidence>
<evidence type="ECO:0000256" key="12">
    <source>
        <dbReference type="PROSITE-ProRule" id="PRU00191"/>
    </source>
</evidence>
<keyword evidence="6 12" id="KW-0727">SH2 domain</keyword>
<evidence type="ECO:0000256" key="3">
    <source>
        <dbReference type="ARBA" id="ARBA00005586"/>
    </source>
</evidence>
<keyword evidence="5" id="KW-0597">Phosphoprotein</keyword>
<dbReference type="Gene3D" id="3.30.505.10">
    <property type="entry name" value="SH2 domain"/>
    <property type="match status" value="1"/>
</dbReference>
<dbReference type="Proteomes" id="UP001460270">
    <property type="component" value="Unassembled WGS sequence"/>
</dbReference>
<name>A0AAW0PSY6_9GOBI</name>
<dbReference type="AlphaFoldDB" id="A0AAW0PSY6"/>
<dbReference type="InterPro" id="IPR000980">
    <property type="entry name" value="SH2"/>
</dbReference>
<reference evidence="16" key="1">
    <citation type="submission" date="2024-04" db="EMBL/GenBank/DDBJ databases">
        <title>Salinicola lusitanus LLJ914,a marine bacterium isolated from the Okinawa Trough.</title>
        <authorList>
            <person name="Li J."/>
        </authorList>
    </citation>
    <scope>NUCLEOTIDE SEQUENCE [LARGE SCALE GENOMIC DNA]</scope>
</reference>
<sequence length="567" mass="64998">MALKLFECLQGEKNILDLCAVIQHSPSPTEQTQTDLDLKVIELQNQTEKIEEEIKALEKVESIYTTWESEVQQMNGLANSQIQEKCRNQANCIKTKKMEVISLISGLLELAAVIVKLLVSEELPEWKCKQQMSCIGKPVNTSLELLEKWFSCVAESLLQILQQLKKLQISPVSDLPEVIQQISSFTTSLLKTLMENALVVEKQPVMYNQPHRPLVVRTNVLFSVKLRFLVNLQNLQYGCWIKAEFDKDVEEIKTIPGYRQFQFTAKDTKVMEQNEGLVADWDLSVKENKAKRKRSNESPILVTEELHMITFSADLKFACLDCQVKTNTLPLTIVSTTSQIPSAWASVLWYNLYCPAPLTKEEGLWFWIDGILDLIENHLKKLWRDGRIMGFVNKKKACDLLQNKQSGNFLLRFSESNKEGAITFSWVHKTKKVHAIDPFTKDELKQKSLADNIKTFRAKNGTDNPLLYLYPDIPKDNAFGRYYSNMNEVPINQPVTPYVKKTYVCEADCPSPRSSSPPQILMDMDQDWRDIRTPSPMLSPGTSEQLNDLMSDVLIYTEHNNNEEGRY</sequence>
<evidence type="ECO:0000256" key="10">
    <source>
        <dbReference type="ARBA" id="ARBA00023163"/>
    </source>
</evidence>
<dbReference type="GO" id="GO:0005737">
    <property type="term" value="C:cytoplasm"/>
    <property type="evidence" value="ECO:0007669"/>
    <property type="project" value="UniProtKB-SubCell"/>
</dbReference>
<keyword evidence="13" id="KW-0175">Coiled coil</keyword>
<dbReference type="SUPFAM" id="SSF55550">
    <property type="entry name" value="SH2 domain"/>
    <property type="match status" value="1"/>
</dbReference>
<keyword evidence="9" id="KW-0010">Activator</keyword>
<comment type="similarity">
    <text evidence="3">Belongs to the transcription factor STAT family.</text>
</comment>
<protein>
    <recommendedName>
        <fullName evidence="14">SH2 domain-containing protein</fullName>
    </recommendedName>
</protein>
<dbReference type="InterPro" id="IPR013800">
    <property type="entry name" value="STAT_TF_alpha"/>
</dbReference>
<dbReference type="InterPro" id="IPR015988">
    <property type="entry name" value="STAT_TF_CC"/>
</dbReference>
<feature type="coiled-coil region" evidence="13">
    <location>
        <begin position="33"/>
        <end position="63"/>
    </location>
</feature>
<feature type="domain" description="SH2" evidence="14">
    <location>
        <begin position="383"/>
        <end position="489"/>
    </location>
</feature>
<dbReference type="SUPFAM" id="SSF47655">
    <property type="entry name" value="STAT"/>
    <property type="match status" value="1"/>
</dbReference>
<dbReference type="Pfam" id="PF00017">
    <property type="entry name" value="SH2"/>
    <property type="match status" value="1"/>
</dbReference>
<dbReference type="GO" id="GO:0003700">
    <property type="term" value="F:DNA-binding transcription factor activity"/>
    <property type="evidence" value="ECO:0007669"/>
    <property type="project" value="InterPro"/>
</dbReference>
<keyword evidence="10" id="KW-0804">Transcription</keyword>
<evidence type="ECO:0000259" key="14">
    <source>
        <dbReference type="PROSITE" id="PS50001"/>
    </source>
</evidence>
<dbReference type="GO" id="GO:0005634">
    <property type="term" value="C:nucleus"/>
    <property type="evidence" value="ECO:0007669"/>
    <property type="project" value="UniProtKB-SubCell"/>
</dbReference>
<dbReference type="InterPro" id="IPR013801">
    <property type="entry name" value="STAT_TF_DNA-bd"/>
</dbReference>
<evidence type="ECO:0000256" key="13">
    <source>
        <dbReference type="SAM" id="Coils"/>
    </source>
</evidence>
<dbReference type="GO" id="GO:0003677">
    <property type="term" value="F:DNA binding"/>
    <property type="evidence" value="ECO:0007669"/>
    <property type="project" value="UniProtKB-KW"/>
</dbReference>
<evidence type="ECO:0000256" key="11">
    <source>
        <dbReference type="ARBA" id="ARBA00023242"/>
    </source>
</evidence>
<dbReference type="Gene3D" id="1.20.1050.20">
    <property type="entry name" value="STAT transcription factor, all-alpha domain"/>
    <property type="match status" value="1"/>
</dbReference>
<dbReference type="InterPro" id="IPR008967">
    <property type="entry name" value="p53-like_TF_DNA-bd_sf"/>
</dbReference>
<dbReference type="Pfam" id="PF01017">
    <property type="entry name" value="STAT_alpha"/>
    <property type="match status" value="1"/>
</dbReference>
<comment type="subcellular location">
    <subcellularLocation>
        <location evidence="2">Cytoplasm</location>
    </subcellularLocation>
    <subcellularLocation>
        <location evidence="1">Nucleus</location>
    </subcellularLocation>
</comment>
<evidence type="ECO:0000256" key="1">
    <source>
        <dbReference type="ARBA" id="ARBA00004123"/>
    </source>
</evidence>
<evidence type="ECO:0000256" key="5">
    <source>
        <dbReference type="ARBA" id="ARBA00022553"/>
    </source>
</evidence>
<gene>
    <name evidence="15" type="ORF">WMY93_002142</name>
</gene>
<dbReference type="EMBL" id="JBBPFD010000002">
    <property type="protein sequence ID" value="KAK7938816.1"/>
    <property type="molecule type" value="Genomic_DNA"/>
</dbReference>
<keyword evidence="16" id="KW-1185">Reference proteome</keyword>
<proteinExistence type="inferred from homology"/>
<dbReference type="SUPFAM" id="SSF49417">
    <property type="entry name" value="p53-like transcription factors"/>
    <property type="match status" value="1"/>
</dbReference>
<evidence type="ECO:0000256" key="8">
    <source>
        <dbReference type="ARBA" id="ARBA00023125"/>
    </source>
</evidence>
<dbReference type="InterPro" id="IPR012345">
    <property type="entry name" value="STAT_TF_DNA-bd_N"/>
</dbReference>
<comment type="caution">
    <text evidence="15">The sequence shown here is derived from an EMBL/GenBank/DDBJ whole genome shotgun (WGS) entry which is preliminary data.</text>
</comment>
<evidence type="ECO:0000313" key="15">
    <source>
        <dbReference type="EMBL" id="KAK7938816.1"/>
    </source>
</evidence>
<dbReference type="GO" id="GO:0007165">
    <property type="term" value="P:signal transduction"/>
    <property type="evidence" value="ECO:0007669"/>
    <property type="project" value="InterPro"/>
</dbReference>
<dbReference type="Pfam" id="PF02864">
    <property type="entry name" value="STAT_bind"/>
    <property type="match status" value="1"/>
</dbReference>
<keyword evidence="8" id="KW-0238">DNA-binding</keyword>
<organism evidence="15 16">
    <name type="scientific">Mugilogobius chulae</name>
    <name type="common">yellowstripe goby</name>
    <dbReference type="NCBI Taxonomy" id="88201"/>
    <lineage>
        <taxon>Eukaryota</taxon>
        <taxon>Metazoa</taxon>
        <taxon>Chordata</taxon>
        <taxon>Craniata</taxon>
        <taxon>Vertebrata</taxon>
        <taxon>Euteleostomi</taxon>
        <taxon>Actinopterygii</taxon>
        <taxon>Neopterygii</taxon>
        <taxon>Teleostei</taxon>
        <taxon>Neoteleostei</taxon>
        <taxon>Acanthomorphata</taxon>
        <taxon>Gobiaria</taxon>
        <taxon>Gobiiformes</taxon>
        <taxon>Gobioidei</taxon>
        <taxon>Gobiidae</taxon>
        <taxon>Gobionellinae</taxon>
        <taxon>Mugilogobius</taxon>
    </lineage>
</organism>
<dbReference type="Gene3D" id="1.10.238.10">
    <property type="entry name" value="EF-hand"/>
    <property type="match status" value="1"/>
</dbReference>
<dbReference type="PROSITE" id="PS50001">
    <property type="entry name" value="SH2"/>
    <property type="match status" value="1"/>
</dbReference>
<evidence type="ECO:0000256" key="4">
    <source>
        <dbReference type="ARBA" id="ARBA00022490"/>
    </source>
</evidence>
<dbReference type="Gene3D" id="2.60.40.630">
    <property type="entry name" value="STAT transcription factor, DNA-binding domain"/>
    <property type="match status" value="1"/>
</dbReference>
<keyword evidence="4" id="KW-0963">Cytoplasm</keyword>
<evidence type="ECO:0000256" key="7">
    <source>
        <dbReference type="ARBA" id="ARBA00023015"/>
    </source>
</evidence>
<keyword evidence="7" id="KW-0805">Transcription regulation</keyword>
<evidence type="ECO:0000256" key="6">
    <source>
        <dbReference type="ARBA" id="ARBA00022999"/>
    </source>
</evidence>
<evidence type="ECO:0000313" key="16">
    <source>
        <dbReference type="Proteomes" id="UP001460270"/>
    </source>
</evidence>
<dbReference type="PANTHER" id="PTHR11801">
    <property type="entry name" value="SIGNAL TRANSDUCER AND ACTIVATOR OF TRANSCRIPTION"/>
    <property type="match status" value="1"/>
</dbReference>
<dbReference type="InterPro" id="IPR001217">
    <property type="entry name" value="STAT"/>
</dbReference>